<comment type="similarity">
    <text evidence="2 6">Belongs to the cytochrome P450 family.</text>
</comment>
<keyword evidence="5 6" id="KW-0349">Heme</keyword>
<evidence type="ECO:0000313" key="8">
    <source>
        <dbReference type="EMBL" id="USW55239.1"/>
    </source>
</evidence>
<organism evidence="8 9">
    <name type="scientific">Septoria linicola</name>
    <dbReference type="NCBI Taxonomy" id="215465"/>
    <lineage>
        <taxon>Eukaryota</taxon>
        <taxon>Fungi</taxon>
        <taxon>Dikarya</taxon>
        <taxon>Ascomycota</taxon>
        <taxon>Pezizomycotina</taxon>
        <taxon>Dothideomycetes</taxon>
        <taxon>Dothideomycetidae</taxon>
        <taxon>Mycosphaerellales</taxon>
        <taxon>Mycosphaerellaceae</taxon>
        <taxon>Septoria</taxon>
    </lineage>
</organism>
<dbReference type="Proteomes" id="UP001056384">
    <property type="component" value="Chromosome 7"/>
</dbReference>
<feature type="transmembrane region" description="Helical" evidence="7">
    <location>
        <begin position="20"/>
        <end position="42"/>
    </location>
</feature>
<dbReference type="SUPFAM" id="SSF48264">
    <property type="entry name" value="Cytochrome P450"/>
    <property type="match status" value="1"/>
</dbReference>
<protein>
    <submittedName>
        <fullName evidence="8">Cytochrome P450</fullName>
    </submittedName>
</protein>
<name>A0A9Q9AUU7_9PEZI</name>
<proteinExistence type="inferred from homology"/>
<dbReference type="GO" id="GO:0020037">
    <property type="term" value="F:heme binding"/>
    <property type="evidence" value="ECO:0007669"/>
    <property type="project" value="InterPro"/>
</dbReference>
<dbReference type="InterPro" id="IPR002401">
    <property type="entry name" value="Cyt_P450_E_grp-I"/>
</dbReference>
<dbReference type="Pfam" id="PF00067">
    <property type="entry name" value="p450"/>
    <property type="match status" value="1"/>
</dbReference>
<dbReference type="GO" id="GO:0016705">
    <property type="term" value="F:oxidoreductase activity, acting on paired donors, with incorporation or reduction of molecular oxygen"/>
    <property type="evidence" value="ECO:0007669"/>
    <property type="project" value="InterPro"/>
</dbReference>
<keyword evidence="6" id="KW-0503">Monooxygenase</keyword>
<evidence type="ECO:0000256" key="5">
    <source>
        <dbReference type="PIRSR" id="PIRSR602401-1"/>
    </source>
</evidence>
<evidence type="ECO:0000256" key="2">
    <source>
        <dbReference type="ARBA" id="ARBA00010617"/>
    </source>
</evidence>
<dbReference type="InterPro" id="IPR017972">
    <property type="entry name" value="Cyt_P450_CS"/>
</dbReference>
<keyword evidence="6" id="KW-0560">Oxidoreductase</keyword>
<keyword evidence="3 5" id="KW-0479">Metal-binding</keyword>
<evidence type="ECO:0000256" key="4">
    <source>
        <dbReference type="ARBA" id="ARBA00023004"/>
    </source>
</evidence>
<evidence type="ECO:0000256" key="7">
    <source>
        <dbReference type="SAM" id="Phobius"/>
    </source>
</evidence>
<keyword evidence="9" id="KW-1185">Reference proteome</keyword>
<feature type="binding site" description="axial binding residue" evidence="5">
    <location>
        <position position="467"/>
    </location>
    <ligand>
        <name>heme</name>
        <dbReference type="ChEBI" id="CHEBI:30413"/>
    </ligand>
    <ligandPart>
        <name>Fe</name>
        <dbReference type="ChEBI" id="CHEBI:18248"/>
    </ligandPart>
</feature>
<keyword evidence="7" id="KW-0812">Transmembrane</keyword>
<dbReference type="PRINTS" id="PR00385">
    <property type="entry name" value="P450"/>
</dbReference>
<evidence type="ECO:0000256" key="1">
    <source>
        <dbReference type="ARBA" id="ARBA00001971"/>
    </source>
</evidence>
<dbReference type="GO" id="GO:0004497">
    <property type="term" value="F:monooxygenase activity"/>
    <property type="evidence" value="ECO:0007669"/>
    <property type="project" value="UniProtKB-KW"/>
</dbReference>
<dbReference type="InterPro" id="IPR050121">
    <property type="entry name" value="Cytochrome_P450_monoxygenase"/>
</dbReference>
<dbReference type="GO" id="GO:0005506">
    <property type="term" value="F:iron ion binding"/>
    <property type="evidence" value="ECO:0007669"/>
    <property type="project" value="InterPro"/>
</dbReference>
<accession>A0A9Q9AUU7</accession>
<dbReference type="PRINTS" id="PR00463">
    <property type="entry name" value="EP450I"/>
</dbReference>
<keyword evidence="7" id="KW-1133">Transmembrane helix</keyword>
<comment type="cofactor">
    <cofactor evidence="1 5">
        <name>heme</name>
        <dbReference type="ChEBI" id="CHEBI:30413"/>
    </cofactor>
</comment>
<keyword evidence="4 5" id="KW-0408">Iron</keyword>
<evidence type="ECO:0000256" key="6">
    <source>
        <dbReference type="RuleBase" id="RU000461"/>
    </source>
</evidence>
<dbReference type="InterPro" id="IPR036396">
    <property type="entry name" value="Cyt_P450_sf"/>
</dbReference>
<evidence type="ECO:0000256" key="3">
    <source>
        <dbReference type="ARBA" id="ARBA00022723"/>
    </source>
</evidence>
<dbReference type="PANTHER" id="PTHR24305">
    <property type="entry name" value="CYTOCHROME P450"/>
    <property type="match status" value="1"/>
</dbReference>
<keyword evidence="7" id="KW-0472">Membrane</keyword>
<dbReference type="EMBL" id="CP099424">
    <property type="protein sequence ID" value="USW55239.1"/>
    <property type="molecule type" value="Genomic_DNA"/>
</dbReference>
<dbReference type="AlphaFoldDB" id="A0A9Q9AUU7"/>
<dbReference type="PROSITE" id="PS00086">
    <property type="entry name" value="CYTOCHROME_P450"/>
    <property type="match status" value="1"/>
</dbReference>
<dbReference type="Gene3D" id="1.10.630.10">
    <property type="entry name" value="Cytochrome P450"/>
    <property type="match status" value="1"/>
</dbReference>
<reference evidence="8" key="1">
    <citation type="submission" date="2022-06" db="EMBL/GenBank/DDBJ databases">
        <title>Complete genome sequences of two strains of the flax pathogen Septoria linicola.</title>
        <authorList>
            <person name="Lapalu N."/>
            <person name="Simon A."/>
            <person name="Demenou B."/>
            <person name="Paumier D."/>
            <person name="Guillot M.-P."/>
            <person name="Gout L."/>
            <person name="Valade R."/>
        </authorList>
    </citation>
    <scope>NUCLEOTIDE SEQUENCE</scope>
    <source>
        <strain evidence="8">SE15195</strain>
    </source>
</reference>
<evidence type="ECO:0000313" key="9">
    <source>
        <dbReference type="Proteomes" id="UP001056384"/>
    </source>
</evidence>
<gene>
    <name evidence="8" type="ORF">Slin15195_G085580</name>
</gene>
<sequence>MERAHDTHEKSLVLALWSMFRVWHGLVILFSFVSLTATYRIWLHPLRKIPGPLLARATELWRTSKYARGNWHDDILDLHRQYGPVVRIAPNEVSFVDKEALVKVYGHSTGTRKTSWYDVWEVKGAGTSLFSATDPREHAFLRKRVATAYSMSTILSLEDKIQGIADVLWQKLHDLAAQGETVNVGDWTNYFAFDVVGKLGLGDSLGLVEHGRDVNDIVRSVHGFFYIWSNLGYLPGQKIWIENPLSQALSAILAPAWMLGFPKFSTWLGKQVADRMSEGEVKKRVPDMLDRFIEMKDPDGEQVRYPGVLVEAGNLLGAGGDTTAIAMAVVVGQLLVHPEMYRRVQDEIDGEYCKHEDDWKLDYRSAEALPWLHACIKEGTRMCPSILWQLPHEAPAEGIEIAGFDIPSTATLSMSTISQNRCKDIWGDDADEWRPSRWIVGEDGTTPEYLREIEKYNVLFGYGSRTCVGRNLAMVEVHKFVGQFLRHFDCELVNPGQPFQRRSQWFCVQENLLVKLSSRSH</sequence>
<dbReference type="PANTHER" id="PTHR24305:SF232">
    <property type="entry name" value="P450, PUTATIVE (EUROFUNG)-RELATED"/>
    <property type="match status" value="1"/>
</dbReference>
<dbReference type="InterPro" id="IPR001128">
    <property type="entry name" value="Cyt_P450"/>
</dbReference>